<comment type="caution">
    <text evidence="1">The sequence shown here is derived from an EMBL/GenBank/DDBJ whole genome shotgun (WGS) entry which is preliminary data.</text>
</comment>
<organism evidence="1 2">
    <name type="scientific">Acetobacter pasteurianus</name>
    <name type="common">Acetobacter turbidans</name>
    <dbReference type="NCBI Taxonomy" id="438"/>
    <lineage>
        <taxon>Bacteria</taxon>
        <taxon>Pseudomonadati</taxon>
        <taxon>Pseudomonadota</taxon>
        <taxon>Alphaproteobacteria</taxon>
        <taxon>Acetobacterales</taxon>
        <taxon>Acetobacteraceae</taxon>
        <taxon>Acetobacter</taxon>
    </lineage>
</organism>
<evidence type="ECO:0000313" key="1">
    <source>
        <dbReference type="EMBL" id="OAZ73151.1"/>
    </source>
</evidence>
<gene>
    <name evidence="1" type="ORF">SRCM100623_01697</name>
</gene>
<dbReference type="InterPro" id="IPR032710">
    <property type="entry name" value="NTF2-like_dom_sf"/>
</dbReference>
<dbReference type="InterPro" id="IPR024507">
    <property type="entry name" value="AtzH-like"/>
</dbReference>
<accession>A0A1A0DE68</accession>
<dbReference type="Proteomes" id="UP000093796">
    <property type="component" value="Unassembled WGS sequence"/>
</dbReference>
<dbReference type="PATRIC" id="fig|438.15.peg.1891"/>
<reference evidence="1 2" key="1">
    <citation type="submission" date="2016-05" db="EMBL/GenBank/DDBJ databases">
        <title>Genome sequencing of Acetobacter pasteurianus strain SRCM100623.</title>
        <authorList>
            <person name="Song Y.R."/>
        </authorList>
    </citation>
    <scope>NUCLEOTIDE SEQUENCE [LARGE SCALE GENOMIC DNA]</scope>
    <source>
        <strain evidence="1 2">SRCM100623</strain>
    </source>
</reference>
<dbReference type="SUPFAM" id="SSF54427">
    <property type="entry name" value="NTF2-like"/>
    <property type="match status" value="1"/>
</dbReference>
<evidence type="ECO:0000313" key="2">
    <source>
        <dbReference type="Proteomes" id="UP000093796"/>
    </source>
</evidence>
<protein>
    <submittedName>
        <fullName evidence="1">Uncharacterized protein</fullName>
    </submittedName>
</protein>
<dbReference type="EMBL" id="LYUD01000099">
    <property type="protein sequence ID" value="OAZ73151.1"/>
    <property type="molecule type" value="Genomic_DNA"/>
</dbReference>
<dbReference type="RefSeq" id="WP_004449884.1">
    <property type="nucleotide sequence ID" value="NZ_LYUD01000099.1"/>
</dbReference>
<dbReference type="AlphaFoldDB" id="A0A1A0DE68"/>
<sequence length="134" mass="15144">MELNNPETLRQVEACSDLYERALAENDVQVLDDLFWSGPEVVRYGVGENLYGAEEIAAFRRSRKGGSPPRRNLRRTITAIGNESAVVSLEFQREGSDRIGRQMQTWIRTDNGWKILAAHVSLMAARPETERPAL</sequence>
<dbReference type="NCBIfam" id="NF033625">
    <property type="entry name" value="HpxZ"/>
    <property type="match status" value="1"/>
</dbReference>
<dbReference type="Gene3D" id="3.10.450.50">
    <property type="match status" value="1"/>
</dbReference>
<dbReference type="Pfam" id="PF11533">
    <property type="entry name" value="AtzH-like"/>
    <property type="match status" value="1"/>
</dbReference>
<proteinExistence type="predicted"/>
<dbReference type="eggNOG" id="COG0319">
    <property type="taxonomic scope" value="Bacteria"/>
</dbReference>
<name>A0A1A0DE68_ACEPA</name>
<dbReference type="OrthoDB" id="9791198at2"/>